<dbReference type="RefSeq" id="WP_344347694.1">
    <property type="nucleotide sequence ID" value="NZ_BAAASM010000012.1"/>
</dbReference>
<dbReference type="Proteomes" id="UP001596065">
    <property type="component" value="Unassembled WGS sequence"/>
</dbReference>
<dbReference type="EMBL" id="JBHSOE010000056">
    <property type="protein sequence ID" value="MFC5659061.1"/>
    <property type="molecule type" value="Genomic_DNA"/>
</dbReference>
<evidence type="ECO:0000313" key="2">
    <source>
        <dbReference type="Proteomes" id="UP001596065"/>
    </source>
</evidence>
<name>A0ABW0WLF1_STRNO</name>
<sequence>MGPPPEVTVPFTRRSLIDATAARLGWRRAYDTTTEVDALLTEQSETAYRGAADHAALATAKHTTALALQPGVLDVRGRLLADVLYLEGVLAGARTRGLAPELIQRLEDAVAHGHELTVLLADTVRATATARTEPGRP</sequence>
<evidence type="ECO:0000313" key="1">
    <source>
        <dbReference type="EMBL" id="MFC5659061.1"/>
    </source>
</evidence>
<gene>
    <name evidence="1" type="ORF">ACFP3J_26765</name>
</gene>
<reference evidence="2" key="1">
    <citation type="journal article" date="2019" name="Int. J. Syst. Evol. Microbiol.">
        <title>The Global Catalogue of Microorganisms (GCM) 10K type strain sequencing project: providing services to taxonomists for standard genome sequencing and annotation.</title>
        <authorList>
            <consortium name="The Broad Institute Genomics Platform"/>
            <consortium name="The Broad Institute Genome Sequencing Center for Infectious Disease"/>
            <person name="Wu L."/>
            <person name="Ma J."/>
        </authorList>
    </citation>
    <scope>NUCLEOTIDE SEQUENCE [LARGE SCALE GENOMIC DNA]</scope>
    <source>
        <strain evidence="2">KCTC 5701</strain>
    </source>
</reference>
<comment type="caution">
    <text evidence="1">The sequence shown here is derived from an EMBL/GenBank/DDBJ whole genome shotgun (WGS) entry which is preliminary data.</text>
</comment>
<proteinExistence type="predicted"/>
<organism evidence="1 2">
    <name type="scientific">Streptomyces nogalater</name>
    <dbReference type="NCBI Taxonomy" id="38314"/>
    <lineage>
        <taxon>Bacteria</taxon>
        <taxon>Bacillati</taxon>
        <taxon>Actinomycetota</taxon>
        <taxon>Actinomycetes</taxon>
        <taxon>Kitasatosporales</taxon>
        <taxon>Streptomycetaceae</taxon>
        <taxon>Streptomyces</taxon>
    </lineage>
</organism>
<accession>A0ABW0WLF1</accession>
<keyword evidence="2" id="KW-1185">Reference proteome</keyword>
<protein>
    <submittedName>
        <fullName evidence="1">Uncharacterized protein</fullName>
    </submittedName>
</protein>